<dbReference type="InterPro" id="IPR032389">
    <property type="entry name" value="GspB_C"/>
</dbReference>
<evidence type="ECO:0000256" key="2">
    <source>
        <dbReference type="SAM" id="Phobius"/>
    </source>
</evidence>
<keyword evidence="2" id="KW-0812">Transmembrane</keyword>
<feature type="compositionally biased region" description="Polar residues" evidence="1">
    <location>
        <begin position="153"/>
        <end position="162"/>
    </location>
</feature>
<reference evidence="5 6" key="1">
    <citation type="submission" date="2018-05" db="EMBL/GenBank/DDBJ databases">
        <title>Salinimonas sp. HMF8227 Genome sequencing and assembly.</title>
        <authorList>
            <person name="Kang H."/>
            <person name="Kang J."/>
            <person name="Cha I."/>
            <person name="Kim H."/>
            <person name="Joh K."/>
        </authorList>
    </citation>
    <scope>NUCLEOTIDE SEQUENCE [LARGE SCALE GENOMIC DNA]</scope>
    <source>
        <strain evidence="5 6">HMF8227</strain>
    </source>
</reference>
<dbReference type="AlphaFoldDB" id="A0A2S2E512"/>
<feature type="transmembrane region" description="Helical" evidence="2">
    <location>
        <begin position="117"/>
        <end position="135"/>
    </location>
</feature>
<feature type="domain" description="Type II secretion system protein GspB C-terminal" evidence="4">
    <location>
        <begin position="280"/>
        <end position="339"/>
    </location>
</feature>
<dbReference type="KEGG" id="salh:HMF8227_02293"/>
<protein>
    <submittedName>
        <fullName evidence="5">General secretion pathway protein B</fullName>
    </submittedName>
</protein>
<dbReference type="RefSeq" id="WP_109340293.1">
    <property type="nucleotide sequence ID" value="NZ_CP029347.1"/>
</dbReference>
<keyword evidence="6" id="KW-1185">Reference proteome</keyword>
<dbReference type="GO" id="GO:0015627">
    <property type="term" value="C:type II protein secretion system complex"/>
    <property type="evidence" value="ECO:0007669"/>
    <property type="project" value="InterPro"/>
</dbReference>
<evidence type="ECO:0000313" key="5">
    <source>
        <dbReference type="EMBL" id="AWL12746.1"/>
    </source>
</evidence>
<dbReference type="EMBL" id="CP029347">
    <property type="protein sequence ID" value="AWL12746.1"/>
    <property type="molecule type" value="Genomic_DNA"/>
</dbReference>
<evidence type="ECO:0000313" key="6">
    <source>
        <dbReference type="Proteomes" id="UP000245728"/>
    </source>
</evidence>
<dbReference type="Proteomes" id="UP000245728">
    <property type="component" value="Chromosome"/>
</dbReference>
<gene>
    <name evidence="5" type="ORF">HMF8227_02293</name>
</gene>
<keyword evidence="2" id="KW-0472">Membrane</keyword>
<proteinExistence type="predicted"/>
<feature type="domain" description="DUF3391" evidence="3">
    <location>
        <begin position="3"/>
        <end position="85"/>
    </location>
</feature>
<name>A0A2S2E512_9ALTE</name>
<keyword evidence="2" id="KW-1133">Transmembrane helix</keyword>
<accession>A0A2S2E512</accession>
<dbReference type="Pfam" id="PF11871">
    <property type="entry name" value="DUF3391"/>
    <property type="match status" value="1"/>
</dbReference>
<organism evidence="5 6">
    <name type="scientific">Saliniradius amylolyticus</name>
    <dbReference type="NCBI Taxonomy" id="2183582"/>
    <lineage>
        <taxon>Bacteria</taxon>
        <taxon>Pseudomonadati</taxon>
        <taxon>Pseudomonadota</taxon>
        <taxon>Gammaproteobacteria</taxon>
        <taxon>Alteromonadales</taxon>
        <taxon>Alteromonadaceae</taxon>
        <taxon>Saliniradius</taxon>
    </lineage>
</organism>
<dbReference type="InterPro" id="IPR021812">
    <property type="entry name" value="DUF3391"/>
</dbReference>
<evidence type="ECO:0000259" key="4">
    <source>
        <dbReference type="Pfam" id="PF16537"/>
    </source>
</evidence>
<evidence type="ECO:0000256" key="1">
    <source>
        <dbReference type="SAM" id="MobiDB-lite"/>
    </source>
</evidence>
<dbReference type="OrthoDB" id="5432325at2"/>
<sequence length="343" mass="37759">MAKTIPINQLKPGMVILQITRQDGPVKIRKSGLVTSDAMVHGLKEMGVMELAIDPDQTVELDDTPKDRQSLSDTQKLFASGNSPQHEQAVTDQFNRSLFMPSIQSLPAPWQYYGRRAGFLSLMLLSGFAIGWLLATSPKWWLQPAPSADRVGTPSQTSQSFSEPDPVTASEADKNTSPVSSTTPEQKTQPQTSATESQTVADTTNQAPDPAKGSERLIPEAEKQAGNQPDKISPELLRKFEQAVSAIESEDHPVTKPESSLPDDEVVMVHELPAWALTELPSMSFSAHMYASNPEDRWVNVNGQELGEGDAINDDLRIVRIEPQHVVMAFRGQQFSMRALTDW</sequence>
<feature type="region of interest" description="Disordered" evidence="1">
    <location>
        <begin position="146"/>
        <end position="213"/>
    </location>
</feature>
<feature type="compositionally biased region" description="Polar residues" evidence="1">
    <location>
        <begin position="175"/>
        <end position="207"/>
    </location>
</feature>
<dbReference type="Pfam" id="PF16537">
    <property type="entry name" value="T2SSB"/>
    <property type="match status" value="1"/>
</dbReference>
<evidence type="ECO:0000259" key="3">
    <source>
        <dbReference type="Pfam" id="PF11871"/>
    </source>
</evidence>